<dbReference type="InterPro" id="IPR006442">
    <property type="entry name" value="Antitoxin_Phd/YefM"/>
</dbReference>
<dbReference type="EMBL" id="JAPDPJ010000171">
    <property type="protein sequence ID" value="MCW3789711.1"/>
    <property type="molecule type" value="Genomic_DNA"/>
</dbReference>
<gene>
    <name evidence="3" type="ORF">OM075_24845</name>
</gene>
<proteinExistence type="inferred from homology"/>
<evidence type="ECO:0000256" key="1">
    <source>
        <dbReference type="ARBA" id="ARBA00009981"/>
    </source>
</evidence>
<organism evidence="3 4">
    <name type="scientific">Plebeiibacterium sediminum</name>
    <dbReference type="NCBI Taxonomy" id="2992112"/>
    <lineage>
        <taxon>Bacteria</taxon>
        <taxon>Pseudomonadati</taxon>
        <taxon>Bacteroidota</taxon>
        <taxon>Bacteroidia</taxon>
        <taxon>Marinilabiliales</taxon>
        <taxon>Marinilabiliaceae</taxon>
        <taxon>Plebeiibacterium</taxon>
    </lineage>
</organism>
<dbReference type="InterPro" id="IPR036165">
    <property type="entry name" value="YefM-like_sf"/>
</dbReference>
<dbReference type="Pfam" id="PF02604">
    <property type="entry name" value="PhdYeFM_antitox"/>
    <property type="match status" value="1"/>
</dbReference>
<accession>A0AAE3M9W6</accession>
<evidence type="ECO:0000256" key="2">
    <source>
        <dbReference type="RuleBase" id="RU362080"/>
    </source>
</evidence>
<evidence type="ECO:0000313" key="3">
    <source>
        <dbReference type="EMBL" id="MCW3789711.1"/>
    </source>
</evidence>
<sequence>MRVISSAELRNNMKKYLDLAASEQIIIQRGKKETFVLKKQEYLEPDEDLKRAISMDELLDGVKEDIREIFRKGKK</sequence>
<comment type="similarity">
    <text evidence="1 2">Belongs to the phD/YefM antitoxin family.</text>
</comment>
<dbReference type="SUPFAM" id="SSF143120">
    <property type="entry name" value="YefM-like"/>
    <property type="match status" value="1"/>
</dbReference>
<reference evidence="3" key="1">
    <citation type="submission" date="2022-10" db="EMBL/GenBank/DDBJ databases">
        <authorList>
            <person name="Yu W.X."/>
        </authorList>
    </citation>
    <scope>NUCLEOTIDE SEQUENCE</scope>
    <source>
        <strain evidence="3">AAT</strain>
    </source>
</reference>
<dbReference type="AlphaFoldDB" id="A0AAE3M9W6"/>
<protein>
    <recommendedName>
        <fullName evidence="2">Antitoxin</fullName>
    </recommendedName>
</protein>
<comment type="caution">
    <text evidence="3">The sequence shown here is derived from an EMBL/GenBank/DDBJ whole genome shotgun (WGS) entry which is preliminary data.</text>
</comment>
<name>A0AAE3M9W6_9BACT</name>
<dbReference type="RefSeq" id="WP_301193256.1">
    <property type="nucleotide sequence ID" value="NZ_JAPDPJ010000171.1"/>
</dbReference>
<evidence type="ECO:0000313" key="4">
    <source>
        <dbReference type="Proteomes" id="UP001209229"/>
    </source>
</evidence>
<comment type="function">
    <text evidence="2">Antitoxin component of a type II toxin-antitoxin (TA) system.</text>
</comment>
<dbReference type="Proteomes" id="UP001209229">
    <property type="component" value="Unassembled WGS sequence"/>
</dbReference>
<dbReference type="Gene3D" id="3.40.1620.10">
    <property type="entry name" value="YefM-like domain"/>
    <property type="match status" value="1"/>
</dbReference>
<keyword evidence="4" id="KW-1185">Reference proteome</keyword>